<feature type="compositionally biased region" description="Low complexity" evidence="1">
    <location>
        <begin position="496"/>
        <end position="508"/>
    </location>
</feature>
<evidence type="ECO:0000313" key="3">
    <source>
        <dbReference type="Proteomes" id="UP000053477"/>
    </source>
</evidence>
<keyword evidence="3" id="KW-1185">Reference proteome</keyword>
<feature type="compositionally biased region" description="Polar residues" evidence="1">
    <location>
        <begin position="454"/>
        <end position="478"/>
    </location>
</feature>
<proteinExistence type="predicted"/>
<name>A0A0H2SJ61_9AGAM</name>
<accession>A0A0H2SJ61</accession>
<evidence type="ECO:0008006" key="4">
    <source>
        <dbReference type="Google" id="ProtNLM"/>
    </source>
</evidence>
<evidence type="ECO:0000256" key="1">
    <source>
        <dbReference type="SAM" id="MobiDB-lite"/>
    </source>
</evidence>
<reference evidence="2 3" key="1">
    <citation type="submission" date="2015-04" db="EMBL/GenBank/DDBJ databases">
        <title>Complete genome sequence of Schizopora paradoxa KUC8140, a cosmopolitan wood degrader in East Asia.</title>
        <authorList>
            <consortium name="DOE Joint Genome Institute"/>
            <person name="Min B."/>
            <person name="Park H."/>
            <person name="Jang Y."/>
            <person name="Kim J.-J."/>
            <person name="Kim K.H."/>
            <person name="Pangilinan J."/>
            <person name="Lipzen A."/>
            <person name="Riley R."/>
            <person name="Grigoriev I.V."/>
            <person name="Spatafora J.W."/>
            <person name="Choi I.-G."/>
        </authorList>
    </citation>
    <scope>NUCLEOTIDE SEQUENCE [LARGE SCALE GENOMIC DNA]</scope>
    <source>
        <strain evidence="2 3">KUC8140</strain>
    </source>
</reference>
<dbReference type="InParanoid" id="A0A0H2SJ61"/>
<feature type="region of interest" description="Disordered" evidence="1">
    <location>
        <begin position="236"/>
        <end position="293"/>
    </location>
</feature>
<dbReference type="Proteomes" id="UP000053477">
    <property type="component" value="Unassembled WGS sequence"/>
</dbReference>
<feature type="compositionally biased region" description="Polar residues" evidence="1">
    <location>
        <begin position="1"/>
        <end position="13"/>
    </location>
</feature>
<gene>
    <name evidence="2" type="ORF">SCHPADRAFT_937316</name>
</gene>
<feature type="compositionally biased region" description="Basic residues" evidence="1">
    <location>
        <begin position="94"/>
        <end position="108"/>
    </location>
</feature>
<dbReference type="OrthoDB" id="2348945at2759"/>
<sequence>MDGTVASNPQHYQPLSHALNPVLTGRPHSPYTSYNPDGRDGVATSNAHIDGGAREEEEEEEEEEEVEGAVDAHTGASTGDGGDGHASHSSSLAGRRRPGRPKGSKNKKPRFDMSTPAPAKPAFTPQSFFGFPQAPPPAAVPMQPPPPTPPVVVPPIAGDPNTQQFFDFQWRVLTLCSEFYNAADELIRGAPPHVVSQCFSLPGNHVDPLNVLHEARRACDQLMANPSQNILKVPPVTFTPEPPAKPAASTSTSTSTPTPTTSASPPTGVITNPGSFVMSLNSSTPSSTSFNSISPPRYPTTSYYAYATTASHSSSSHPYLQQQQVMKPVNLTTPAAAGNQGAWTDEEMDRLKKLAEDSRSFTDHEGNEIDWDWVCNNYGPGRTRHQILIKATNIGLKESSTRGAKKKRESDQMSNADGRAANNSNHSISPTSAPPSAPPSTAPPTTAGSPDRPASTSLSAHQSPALSHVPMSTPTPSAAASMMGNWPMPHVAANTPSPVISSSVQPSVGRTPYYRTTDRQPGGK</sequence>
<dbReference type="EMBL" id="KQ085908">
    <property type="protein sequence ID" value="KLO17126.1"/>
    <property type="molecule type" value="Genomic_DNA"/>
</dbReference>
<feature type="compositionally biased region" description="Low complexity" evidence="1">
    <location>
        <begin position="246"/>
        <end position="267"/>
    </location>
</feature>
<feature type="region of interest" description="Disordered" evidence="1">
    <location>
        <begin position="1"/>
        <end position="140"/>
    </location>
</feature>
<dbReference type="STRING" id="27342.A0A0H2SJ61"/>
<feature type="compositionally biased region" description="Acidic residues" evidence="1">
    <location>
        <begin position="55"/>
        <end position="68"/>
    </location>
</feature>
<protein>
    <recommendedName>
        <fullName evidence="4">Myb-like domain-containing protein</fullName>
    </recommendedName>
</protein>
<evidence type="ECO:0000313" key="2">
    <source>
        <dbReference type="EMBL" id="KLO17126.1"/>
    </source>
</evidence>
<feature type="region of interest" description="Disordered" evidence="1">
    <location>
        <begin position="397"/>
        <end position="524"/>
    </location>
</feature>
<dbReference type="AlphaFoldDB" id="A0A0H2SJ61"/>
<organism evidence="2 3">
    <name type="scientific">Schizopora paradoxa</name>
    <dbReference type="NCBI Taxonomy" id="27342"/>
    <lineage>
        <taxon>Eukaryota</taxon>
        <taxon>Fungi</taxon>
        <taxon>Dikarya</taxon>
        <taxon>Basidiomycota</taxon>
        <taxon>Agaricomycotina</taxon>
        <taxon>Agaricomycetes</taxon>
        <taxon>Hymenochaetales</taxon>
        <taxon>Schizoporaceae</taxon>
        <taxon>Schizopora</taxon>
    </lineage>
</organism>
<feature type="compositionally biased region" description="Low complexity" evidence="1">
    <location>
        <begin position="279"/>
        <end position="293"/>
    </location>
</feature>
<feature type="compositionally biased region" description="Pro residues" evidence="1">
    <location>
        <begin position="432"/>
        <end position="442"/>
    </location>
</feature>